<accession>A0AAV5UC29</accession>
<dbReference type="GO" id="GO:0010468">
    <property type="term" value="P:regulation of gene expression"/>
    <property type="evidence" value="ECO:0007669"/>
    <property type="project" value="TreeGrafter"/>
</dbReference>
<name>A0AAV5UC29_9BILA</name>
<dbReference type="PROSITE" id="PS00108">
    <property type="entry name" value="PROTEIN_KINASE_ST"/>
    <property type="match status" value="1"/>
</dbReference>
<evidence type="ECO:0000256" key="5">
    <source>
        <dbReference type="ARBA" id="ARBA00022679"/>
    </source>
</evidence>
<dbReference type="AlphaFoldDB" id="A0AAV5UC29"/>
<gene>
    <name evidence="16" type="ORF">PENTCL1PPCAC_26256</name>
</gene>
<keyword evidence="6 13" id="KW-0547">Nucleotide-binding</keyword>
<organism evidence="16 17">
    <name type="scientific">Pristionchus entomophagus</name>
    <dbReference type="NCBI Taxonomy" id="358040"/>
    <lineage>
        <taxon>Eukaryota</taxon>
        <taxon>Metazoa</taxon>
        <taxon>Ecdysozoa</taxon>
        <taxon>Nematoda</taxon>
        <taxon>Chromadorea</taxon>
        <taxon>Rhabditida</taxon>
        <taxon>Rhabditina</taxon>
        <taxon>Diplogasteromorpha</taxon>
        <taxon>Diplogasteroidea</taxon>
        <taxon>Neodiplogasteridae</taxon>
        <taxon>Pristionchus</taxon>
    </lineage>
</organism>
<keyword evidence="9 13" id="KW-0067">ATP-binding</keyword>
<dbReference type="PROSITE" id="PS00107">
    <property type="entry name" value="PROTEIN_KINASE_ATP"/>
    <property type="match status" value="1"/>
</dbReference>
<evidence type="ECO:0000259" key="15">
    <source>
        <dbReference type="PROSITE" id="PS50011"/>
    </source>
</evidence>
<keyword evidence="7" id="KW-0498">Mitosis</keyword>
<evidence type="ECO:0000313" key="16">
    <source>
        <dbReference type="EMBL" id="GMT04082.1"/>
    </source>
</evidence>
<evidence type="ECO:0000256" key="10">
    <source>
        <dbReference type="ARBA" id="ARBA00023306"/>
    </source>
</evidence>
<evidence type="ECO:0000256" key="11">
    <source>
        <dbReference type="ARBA" id="ARBA00047811"/>
    </source>
</evidence>
<feature type="non-terminal residue" evidence="16">
    <location>
        <position position="1"/>
    </location>
</feature>
<comment type="catalytic activity">
    <reaction evidence="11">
        <text>L-threonyl-[protein] + ATP = O-phospho-L-threonyl-[protein] + ADP + H(+)</text>
        <dbReference type="Rhea" id="RHEA:46608"/>
        <dbReference type="Rhea" id="RHEA-COMP:11060"/>
        <dbReference type="Rhea" id="RHEA-COMP:11605"/>
        <dbReference type="ChEBI" id="CHEBI:15378"/>
        <dbReference type="ChEBI" id="CHEBI:30013"/>
        <dbReference type="ChEBI" id="CHEBI:30616"/>
        <dbReference type="ChEBI" id="CHEBI:61977"/>
        <dbReference type="ChEBI" id="CHEBI:456216"/>
        <dbReference type="EC" id="2.7.11.22"/>
    </reaction>
</comment>
<dbReference type="FunFam" id="3.30.200.20:FF:000375">
    <property type="entry name" value="Cell division related protein kinase 2"/>
    <property type="match status" value="1"/>
</dbReference>
<dbReference type="InterPro" id="IPR008271">
    <property type="entry name" value="Ser/Thr_kinase_AS"/>
</dbReference>
<dbReference type="GO" id="GO:0005524">
    <property type="term" value="F:ATP binding"/>
    <property type="evidence" value="ECO:0007669"/>
    <property type="project" value="UniProtKB-UniRule"/>
</dbReference>
<evidence type="ECO:0000256" key="4">
    <source>
        <dbReference type="ARBA" id="ARBA00022618"/>
    </source>
</evidence>
<dbReference type="PROSITE" id="PS50011">
    <property type="entry name" value="PROTEIN_KINASE_DOM"/>
    <property type="match status" value="1"/>
</dbReference>
<keyword evidence="8" id="KW-0418">Kinase</keyword>
<evidence type="ECO:0000313" key="17">
    <source>
        <dbReference type="Proteomes" id="UP001432027"/>
    </source>
</evidence>
<dbReference type="InterPro" id="IPR050108">
    <property type="entry name" value="CDK"/>
</dbReference>
<dbReference type="EMBL" id="BTSX01000006">
    <property type="protein sequence ID" value="GMT04082.1"/>
    <property type="molecule type" value="Genomic_DNA"/>
</dbReference>
<keyword evidence="10" id="KW-0131">Cell cycle</keyword>
<comment type="catalytic activity">
    <reaction evidence="12">
        <text>L-seryl-[protein] + ATP = O-phospho-L-seryl-[protein] + ADP + H(+)</text>
        <dbReference type="Rhea" id="RHEA:17989"/>
        <dbReference type="Rhea" id="RHEA-COMP:9863"/>
        <dbReference type="Rhea" id="RHEA-COMP:11604"/>
        <dbReference type="ChEBI" id="CHEBI:15378"/>
        <dbReference type="ChEBI" id="CHEBI:29999"/>
        <dbReference type="ChEBI" id="CHEBI:30616"/>
        <dbReference type="ChEBI" id="CHEBI:83421"/>
        <dbReference type="ChEBI" id="CHEBI:456216"/>
        <dbReference type="EC" id="2.7.11.22"/>
    </reaction>
</comment>
<dbReference type="Pfam" id="PF00069">
    <property type="entry name" value="Pkinase"/>
    <property type="match status" value="1"/>
</dbReference>
<evidence type="ECO:0000256" key="14">
    <source>
        <dbReference type="RuleBase" id="RU000304"/>
    </source>
</evidence>
<dbReference type="GO" id="GO:0010389">
    <property type="term" value="P:regulation of G2/M transition of mitotic cell cycle"/>
    <property type="evidence" value="ECO:0007669"/>
    <property type="project" value="TreeGrafter"/>
</dbReference>
<dbReference type="Gene3D" id="1.10.510.10">
    <property type="entry name" value="Transferase(Phosphotransferase) domain 1"/>
    <property type="match status" value="1"/>
</dbReference>
<dbReference type="GO" id="GO:0004693">
    <property type="term" value="F:cyclin-dependent protein serine/threonine kinase activity"/>
    <property type="evidence" value="ECO:0007669"/>
    <property type="project" value="UniProtKB-EC"/>
</dbReference>
<dbReference type="GO" id="GO:0030332">
    <property type="term" value="F:cyclin binding"/>
    <property type="evidence" value="ECO:0007669"/>
    <property type="project" value="TreeGrafter"/>
</dbReference>
<dbReference type="PANTHER" id="PTHR24056">
    <property type="entry name" value="CELL DIVISION PROTEIN KINASE"/>
    <property type="match status" value="1"/>
</dbReference>
<keyword evidence="3 14" id="KW-0723">Serine/threonine-protein kinase</keyword>
<dbReference type="GO" id="GO:0000082">
    <property type="term" value="P:G1/S transition of mitotic cell cycle"/>
    <property type="evidence" value="ECO:0007669"/>
    <property type="project" value="TreeGrafter"/>
</dbReference>
<dbReference type="InterPro" id="IPR011009">
    <property type="entry name" value="Kinase-like_dom_sf"/>
</dbReference>
<dbReference type="GO" id="GO:0051446">
    <property type="term" value="P:positive regulation of meiotic cell cycle"/>
    <property type="evidence" value="ECO:0007669"/>
    <property type="project" value="UniProtKB-ARBA"/>
</dbReference>
<evidence type="ECO:0000256" key="8">
    <source>
        <dbReference type="ARBA" id="ARBA00022777"/>
    </source>
</evidence>
<keyword evidence="17" id="KW-1185">Reference proteome</keyword>
<dbReference type="EC" id="2.7.11.22" evidence="2"/>
<keyword evidence="5" id="KW-0808">Transferase</keyword>
<evidence type="ECO:0000256" key="12">
    <source>
        <dbReference type="ARBA" id="ARBA00048367"/>
    </source>
</evidence>
<dbReference type="GO" id="GO:0005634">
    <property type="term" value="C:nucleus"/>
    <property type="evidence" value="ECO:0007669"/>
    <property type="project" value="TreeGrafter"/>
</dbReference>
<dbReference type="GO" id="GO:0005737">
    <property type="term" value="C:cytoplasm"/>
    <property type="evidence" value="ECO:0007669"/>
    <property type="project" value="TreeGrafter"/>
</dbReference>
<dbReference type="FunFam" id="1.10.510.10:FF:000706">
    <property type="entry name" value="Cyclin-dependent kinase 1"/>
    <property type="match status" value="1"/>
</dbReference>
<keyword evidence="4" id="KW-0132">Cell division</keyword>
<comment type="similarity">
    <text evidence="1">Belongs to the protein kinase superfamily. CMGC Ser/Thr protein kinase family. CDC2/CDKX subfamily.</text>
</comment>
<evidence type="ECO:0000256" key="9">
    <source>
        <dbReference type="ARBA" id="ARBA00022840"/>
    </source>
</evidence>
<evidence type="ECO:0000256" key="2">
    <source>
        <dbReference type="ARBA" id="ARBA00012425"/>
    </source>
</evidence>
<protein>
    <recommendedName>
        <fullName evidence="2">cyclin-dependent kinase</fullName>
        <ecNumber evidence="2">2.7.11.22</ecNumber>
    </recommendedName>
</protein>
<feature type="binding site" evidence="13">
    <location>
        <position position="46"/>
    </location>
    <ligand>
        <name>ATP</name>
        <dbReference type="ChEBI" id="CHEBI:30616"/>
    </ligand>
</feature>
<dbReference type="GO" id="GO:0090068">
    <property type="term" value="P:positive regulation of cell cycle process"/>
    <property type="evidence" value="ECO:0007669"/>
    <property type="project" value="UniProtKB-ARBA"/>
</dbReference>
<dbReference type="InterPro" id="IPR017441">
    <property type="entry name" value="Protein_kinase_ATP_BS"/>
</dbReference>
<proteinExistence type="inferred from homology"/>
<evidence type="ECO:0000256" key="13">
    <source>
        <dbReference type="PROSITE-ProRule" id="PRU10141"/>
    </source>
</evidence>
<dbReference type="SUPFAM" id="SSF56112">
    <property type="entry name" value="Protein kinase-like (PK-like)"/>
    <property type="match status" value="1"/>
</dbReference>
<dbReference type="Gene3D" id="3.30.200.20">
    <property type="entry name" value="Phosphorylase Kinase, domain 1"/>
    <property type="match status" value="1"/>
</dbReference>
<evidence type="ECO:0000256" key="1">
    <source>
        <dbReference type="ARBA" id="ARBA00006485"/>
    </source>
</evidence>
<dbReference type="GO" id="GO:0007165">
    <property type="term" value="P:signal transduction"/>
    <property type="evidence" value="ECO:0007669"/>
    <property type="project" value="TreeGrafter"/>
</dbReference>
<dbReference type="PANTHER" id="PTHR24056:SF254">
    <property type="entry name" value="CYCLIN-DEPENDENT KINASE 2"/>
    <property type="match status" value="1"/>
</dbReference>
<dbReference type="GO" id="GO:0051301">
    <property type="term" value="P:cell division"/>
    <property type="evidence" value="ECO:0007669"/>
    <property type="project" value="UniProtKB-KW"/>
</dbReference>
<reference evidence="16" key="1">
    <citation type="submission" date="2023-10" db="EMBL/GenBank/DDBJ databases">
        <title>Genome assembly of Pristionchus species.</title>
        <authorList>
            <person name="Yoshida K."/>
            <person name="Sommer R.J."/>
        </authorList>
    </citation>
    <scope>NUCLEOTIDE SEQUENCE</scope>
    <source>
        <strain evidence="16">RS0144</strain>
    </source>
</reference>
<feature type="domain" description="Protein kinase" evidence="15">
    <location>
        <begin position="17"/>
        <end position="302"/>
    </location>
</feature>
<dbReference type="GO" id="GO:0000307">
    <property type="term" value="C:cyclin-dependent protein kinase holoenzyme complex"/>
    <property type="evidence" value="ECO:0007669"/>
    <property type="project" value="TreeGrafter"/>
</dbReference>
<comment type="caution">
    <text evidence="16">The sequence shown here is derived from an EMBL/GenBank/DDBJ whole genome shotgun (WGS) entry which is preliminary data.</text>
</comment>
<sequence length="316" mass="36142">VAPLLARAIGMNTLTRYGDLERVGEGTYGVVYKGFDKQTRRAFALKKIALDRDSEGVPSTCIREIALLKELNHSNVVRLYDVIHEDMRLFLVFEFIDQDLKGLLDKLPDKLLPSEYVKSFCFQLLQALAYCHTHRVIHRDLKPQNILVDNAGSVKLADFGLARCFSIPSRVYTHEVVTLWYRAPEVLMGTRYYSTAIDIWSLACIFAEMATGNAIFEGDSEIDQLFKIFKVLGTPNSKNWPGVEKLSDWKVQFPQWKGGIQLLSEKIGDKLDDDGLDLLFRMFYYVPEFRVTAKSAISHRYLRSIPHNLPPVNNLF</sequence>
<evidence type="ECO:0000256" key="7">
    <source>
        <dbReference type="ARBA" id="ARBA00022776"/>
    </source>
</evidence>
<evidence type="ECO:0000256" key="3">
    <source>
        <dbReference type="ARBA" id="ARBA00022527"/>
    </source>
</evidence>
<dbReference type="InterPro" id="IPR000719">
    <property type="entry name" value="Prot_kinase_dom"/>
</dbReference>
<evidence type="ECO:0000256" key="6">
    <source>
        <dbReference type="ARBA" id="ARBA00022741"/>
    </source>
</evidence>
<dbReference type="SMART" id="SM00220">
    <property type="entry name" value="S_TKc"/>
    <property type="match status" value="1"/>
</dbReference>
<dbReference type="Proteomes" id="UP001432027">
    <property type="component" value="Unassembled WGS sequence"/>
</dbReference>